<dbReference type="Gene3D" id="3.40.50.720">
    <property type="entry name" value="NAD(P)-binding Rossmann-like Domain"/>
    <property type="match status" value="1"/>
</dbReference>
<protein>
    <submittedName>
        <fullName evidence="1">Uncharacterized protein</fullName>
    </submittedName>
</protein>
<dbReference type="PhylomeDB" id="B8MMQ9"/>
<sequence length="111" mass="12346">MLFTQCMKHFSKVEIVVANAGIMESQKLFDISDVDEQGELRQSAERFRVIHANIKGTVNTDFVADQWRKSGLKSNTVESVAISIALASVREETGKCCMVHYPQLLPGLSIC</sequence>
<evidence type="ECO:0000313" key="1">
    <source>
        <dbReference type="EMBL" id="EED13815.1"/>
    </source>
</evidence>
<dbReference type="RefSeq" id="XP_002486053.1">
    <property type="nucleotide sequence ID" value="XM_002486008.1"/>
</dbReference>
<dbReference type="EMBL" id="EQ962658">
    <property type="protein sequence ID" value="EED13815.1"/>
    <property type="molecule type" value="Genomic_DNA"/>
</dbReference>
<keyword evidence="2" id="KW-1185">Reference proteome</keyword>
<dbReference type="VEuPathDB" id="FungiDB:TSTA_100590"/>
<dbReference type="AlphaFoldDB" id="B8MMQ9"/>
<dbReference type="HOGENOM" id="CLU_2160110_0_0_1"/>
<gene>
    <name evidence="1" type="ORF">TSTA_100590</name>
</gene>
<dbReference type="GeneID" id="8097943"/>
<reference evidence="2" key="1">
    <citation type="journal article" date="2015" name="Genome Announc.">
        <title>Genome sequence of the AIDS-associated pathogen Penicillium marneffei (ATCC18224) and its near taxonomic relative Talaromyces stipitatus (ATCC10500).</title>
        <authorList>
            <person name="Nierman W.C."/>
            <person name="Fedorova-Abrams N.D."/>
            <person name="Andrianopoulos A."/>
        </authorList>
    </citation>
    <scope>NUCLEOTIDE SEQUENCE [LARGE SCALE GENOMIC DNA]</scope>
    <source>
        <strain evidence="2">ATCC 10500 / CBS 375.48 / QM 6759 / NRRL 1006</strain>
    </source>
</reference>
<dbReference type="STRING" id="441959.B8MMQ9"/>
<evidence type="ECO:0000313" key="2">
    <source>
        <dbReference type="Proteomes" id="UP000001745"/>
    </source>
</evidence>
<name>B8MMQ9_TALSN</name>
<proteinExistence type="predicted"/>
<accession>B8MMQ9</accession>
<dbReference type="InParanoid" id="B8MMQ9"/>
<dbReference type="Proteomes" id="UP000001745">
    <property type="component" value="Unassembled WGS sequence"/>
</dbReference>
<organism evidence="1 2">
    <name type="scientific">Talaromyces stipitatus (strain ATCC 10500 / CBS 375.48 / QM 6759 / NRRL 1006)</name>
    <name type="common">Penicillium stipitatum</name>
    <dbReference type="NCBI Taxonomy" id="441959"/>
    <lineage>
        <taxon>Eukaryota</taxon>
        <taxon>Fungi</taxon>
        <taxon>Dikarya</taxon>
        <taxon>Ascomycota</taxon>
        <taxon>Pezizomycotina</taxon>
        <taxon>Eurotiomycetes</taxon>
        <taxon>Eurotiomycetidae</taxon>
        <taxon>Eurotiales</taxon>
        <taxon>Trichocomaceae</taxon>
        <taxon>Talaromyces</taxon>
        <taxon>Talaromyces sect. Talaromyces</taxon>
    </lineage>
</organism>
<dbReference type="OrthoDB" id="5371740at2759"/>